<dbReference type="AlphaFoldDB" id="A0A1H8T9B8"/>
<accession>A0A1H8T9B8</accession>
<evidence type="ECO:0000313" key="2">
    <source>
        <dbReference type="EMBL" id="SEO87650.1"/>
    </source>
</evidence>
<dbReference type="InterPro" id="IPR006675">
    <property type="entry name" value="HDIG_dom"/>
</dbReference>
<dbReference type="EMBL" id="FODY01000006">
    <property type="protein sequence ID" value="SEO87650.1"/>
    <property type="molecule type" value="Genomic_DNA"/>
</dbReference>
<protein>
    <submittedName>
        <fullName evidence="2">HDIG domain-containing protein</fullName>
    </submittedName>
</protein>
<dbReference type="NCBIfam" id="TIGR00277">
    <property type="entry name" value="HDIG"/>
    <property type="match status" value="1"/>
</dbReference>
<dbReference type="Gene3D" id="1.10.3210.10">
    <property type="entry name" value="Hypothetical protein af1432"/>
    <property type="match status" value="1"/>
</dbReference>
<sequence length="174" mass="19670">MFSRVKQVISALTASINRHEEEFANRYLRPGEQELFWGMSMAEQRHALNVTYTALSFSGRLAIDIHRLIRCALLHDVGKRRGDINTAGKIMAVLAHACAPAWAEAWGRQGRGTFPANLRHAFYIYFNHAERGAALLSQVGTEPEIIEIIRRHHKAPAKDDPPELCLLRKADNMN</sequence>
<name>A0A1H8T9B8_9FIRM</name>
<dbReference type="OrthoDB" id="68032at2"/>
<reference evidence="2 3" key="1">
    <citation type="submission" date="2016-10" db="EMBL/GenBank/DDBJ databases">
        <authorList>
            <person name="de Groot N.N."/>
        </authorList>
    </citation>
    <scope>NUCLEOTIDE SEQUENCE [LARGE SCALE GENOMIC DNA]</scope>
    <source>
        <strain evidence="2 3">DSM 13305</strain>
    </source>
</reference>
<gene>
    <name evidence="2" type="ORF">SAMN04490178_10679</name>
</gene>
<dbReference type="Proteomes" id="UP000198847">
    <property type="component" value="Unassembled WGS sequence"/>
</dbReference>
<dbReference type="SUPFAM" id="SSF109604">
    <property type="entry name" value="HD-domain/PDEase-like"/>
    <property type="match status" value="1"/>
</dbReference>
<evidence type="ECO:0000259" key="1">
    <source>
        <dbReference type="Pfam" id="PF01966"/>
    </source>
</evidence>
<evidence type="ECO:0000313" key="3">
    <source>
        <dbReference type="Proteomes" id="UP000198847"/>
    </source>
</evidence>
<organism evidence="2 3">
    <name type="scientific">Propionispora vibrioides</name>
    <dbReference type="NCBI Taxonomy" id="112903"/>
    <lineage>
        <taxon>Bacteria</taxon>
        <taxon>Bacillati</taxon>
        <taxon>Bacillota</taxon>
        <taxon>Negativicutes</taxon>
        <taxon>Selenomonadales</taxon>
        <taxon>Sporomusaceae</taxon>
        <taxon>Propionispora</taxon>
    </lineage>
</organism>
<dbReference type="STRING" id="112903.SAMN04490178_10679"/>
<dbReference type="InterPro" id="IPR006674">
    <property type="entry name" value="HD_domain"/>
</dbReference>
<feature type="domain" description="HD" evidence="1">
    <location>
        <begin position="45"/>
        <end position="82"/>
    </location>
</feature>
<dbReference type="Pfam" id="PF01966">
    <property type="entry name" value="HD"/>
    <property type="match status" value="1"/>
</dbReference>
<proteinExistence type="predicted"/>
<dbReference type="RefSeq" id="WP_091745178.1">
    <property type="nucleotide sequence ID" value="NZ_FODY01000006.1"/>
</dbReference>
<keyword evidence="3" id="KW-1185">Reference proteome</keyword>